<organism evidence="2">
    <name type="scientific">uncultured Blastococcus sp</name>
    <dbReference type="NCBI Taxonomy" id="217144"/>
    <lineage>
        <taxon>Bacteria</taxon>
        <taxon>Bacillati</taxon>
        <taxon>Actinomycetota</taxon>
        <taxon>Actinomycetes</taxon>
        <taxon>Geodermatophilales</taxon>
        <taxon>Geodermatophilaceae</taxon>
        <taxon>Blastococcus</taxon>
        <taxon>environmental samples</taxon>
    </lineage>
</organism>
<protein>
    <submittedName>
        <fullName evidence="2">Oxidoreductase, GMC family</fullName>
    </submittedName>
</protein>
<name>A0A6J4HCR7_9ACTN</name>
<proteinExistence type="predicted"/>
<dbReference type="EMBL" id="CADCTN010000032">
    <property type="protein sequence ID" value="CAA9220049.1"/>
    <property type="molecule type" value="Genomic_DNA"/>
</dbReference>
<feature type="region of interest" description="Disordered" evidence="1">
    <location>
        <begin position="402"/>
        <end position="536"/>
    </location>
</feature>
<feature type="compositionally biased region" description="Basic residues" evidence="1">
    <location>
        <begin position="158"/>
        <end position="184"/>
    </location>
</feature>
<feature type="compositionally biased region" description="Basic and acidic residues" evidence="1">
    <location>
        <begin position="243"/>
        <end position="257"/>
    </location>
</feature>
<feature type="compositionally biased region" description="Low complexity" evidence="1">
    <location>
        <begin position="123"/>
        <end position="135"/>
    </location>
</feature>
<feature type="compositionally biased region" description="Basic residues" evidence="1">
    <location>
        <begin position="1"/>
        <end position="19"/>
    </location>
</feature>
<feature type="region of interest" description="Disordered" evidence="1">
    <location>
        <begin position="123"/>
        <end position="300"/>
    </location>
</feature>
<feature type="compositionally biased region" description="Low complexity" evidence="1">
    <location>
        <begin position="428"/>
        <end position="470"/>
    </location>
</feature>
<dbReference type="AlphaFoldDB" id="A0A6J4HCR7"/>
<reference evidence="2" key="1">
    <citation type="submission" date="2020-02" db="EMBL/GenBank/DDBJ databases">
        <authorList>
            <person name="Meier V. D."/>
        </authorList>
    </citation>
    <scope>NUCLEOTIDE SEQUENCE</scope>
    <source>
        <strain evidence="2">AVDCRST_MAG52</strain>
    </source>
</reference>
<feature type="compositionally biased region" description="Basic residues" evidence="1">
    <location>
        <begin position="402"/>
        <end position="427"/>
    </location>
</feature>
<feature type="region of interest" description="Disordered" evidence="1">
    <location>
        <begin position="349"/>
        <end position="389"/>
    </location>
</feature>
<feature type="region of interest" description="Disordered" evidence="1">
    <location>
        <begin position="1"/>
        <end position="74"/>
    </location>
</feature>
<evidence type="ECO:0000256" key="1">
    <source>
        <dbReference type="SAM" id="MobiDB-lite"/>
    </source>
</evidence>
<evidence type="ECO:0000313" key="2">
    <source>
        <dbReference type="EMBL" id="CAA9220049.1"/>
    </source>
</evidence>
<accession>A0A6J4HCR7</accession>
<feature type="compositionally biased region" description="Basic residues" evidence="1">
    <location>
        <begin position="527"/>
        <end position="536"/>
    </location>
</feature>
<feature type="non-terminal residue" evidence="2">
    <location>
        <position position="1"/>
    </location>
</feature>
<feature type="non-terminal residue" evidence="2">
    <location>
        <position position="536"/>
    </location>
</feature>
<feature type="compositionally biased region" description="Basic and acidic residues" evidence="1">
    <location>
        <begin position="496"/>
        <end position="517"/>
    </location>
</feature>
<feature type="compositionally biased region" description="Basic residues" evidence="1">
    <location>
        <begin position="366"/>
        <end position="379"/>
    </location>
</feature>
<feature type="compositionally biased region" description="Basic residues" evidence="1">
    <location>
        <begin position="268"/>
        <end position="289"/>
    </location>
</feature>
<sequence>DRRGVRRRRRGRRVGRLRAGRPAVGGPDAERAAAGGGRLRQAPRGPDPGGAVQELPHPAGLELHDRAAGGPGRPEAVLAARQAARRLVLDQRDDLHARRRARLRRVGAADRRPRLVLRPRAAAVPPDGGQLARGRPLPRRRRAAARGGPALAAPVDPRRRRVRGGRRPPPQRRLQRRCPRRRRALPGDPAAGPSLVVGRCLPASRDAAPEPDRAHRRAHHPGAAGERPGHRCGVPGGRAGAHRPRDARGRALRRRGELPAAADALGHRPGRPPARGRRRRRPRPARRGRGPAGPPAGAGRVGRALGQIAVARGVALGLRAVVRRPARTADLEPGRGGAVQPLHPGAVRGRSADALPPGQVLEAGRGRPRRRRLHRRGRPGARALARHGAAEVGRPVVVTGHRRRLPHRRAGPRRPGLRRGAGPRHRLGGPARRGAGRGVVPGRRGARPRGAPGLGAGHARVAVPPGLLLPDGHRRPGGRGPTAAGARHRGSPGGRRLGDADAGARQHQRPDDHDRGAGRRPGPGPLRRPRAGRRLV</sequence>
<feature type="compositionally biased region" description="Low complexity" evidence="1">
    <location>
        <begin position="145"/>
        <end position="155"/>
    </location>
</feature>
<gene>
    <name evidence="2" type="ORF">AVDCRST_MAG52-433</name>
</gene>